<evidence type="ECO:0000256" key="19">
    <source>
        <dbReference type="ARBA" id="ARBA00023008"/>
    </source>
</evidence>
<evidence type="ECO:0000256" key="17">
    <source>
        <dbReference type="ARBA" id="ARBA00022967"/>
    </source>
</evidence>
<evidence type="ECO:0000256" key="3">
    <source>
        <dbReference type="ARBA" id="ARBA00004603"/>
    </source>
</evidence>
<dbReference type="InterPro" id="IPR006121">
    <property type="entry name" value="HMA_dom"/>
</dbReference>
<dbReference type="PROSITE" id="PS50082">
    <property type="entry name" value="WD_REPEATS_2"/>
    <property type="match status" value="2"/>
</dbReference>
<comment type="subunit">
    <text evidence="26">Monomer. Interacts with COMMD1/MURR1. Interacts with DCTN4, in a copper-dependent manner. Interacts with ATOX1. Interacts (via C-terminus) with ZBTB16/PLZF.</text>
</comment>
<evidence type="ECO:0000256" key="18">
    <source>
        <dbReference type="ARBA" id="ARBA00022989"/>
    </source>
</evidence>
<sequence length="1758" mass="191318">MREKSMSELPSQAGKEIPAKKQKLSSDENSNPDLSGDENDDAVSVESGTNAERPDTPTNTANVPGRKSWGKGKWKSKKCRYSFKCVNSLREDHGQPLFGVQFNWHSKEGDPLVFATVGSNRVTLYECHSQGEIRLLQSYVDADADENFYTCAWTYDTNTSHPLLAVAGSRGIIRIINHITMQCIKHYVGHGNAINELKFHPRDPNLLLSVSKDHALRLWNIRTDTLVAIFGGVEGHRDEVLSADFDLLGEKIMSCGMDHSLKLWRIDSDRMQNAITGSYEYNPSKTNRPFVSQKIHFPDFSTRDIHRNYVDCVRWLGDLILSKSCENAIVCWKPGKMEDNVDHIKPNESNVTILGRFDYSQCDIWYMRFSMDFWQKMLALGNQVGKLYVWDLEVEDPHKAKLDGAPDMLTAKKSPKSSSGPGGSMWGPQLGENICMVDCAREKDCSCTCARAGPGPGPARTTVWGSCFSGDNESDSGSERLASLVLLGHDGVDRVDSLENHAEVPTHGFDNLAYEYGSQSDLHRPPHTSTRATFRLPGSGPERWTESVRSRISGLAGVLSVCCCSRHLVKVDYDASVITERDLVLEVQNTGLDVESVVWIKVEGMHCQSCVQTIEERMGSLSGVSNIRGSLQERAVMVTYRPLLVTQQEVIDHIQDLGFSTRLLPDADLTCWQDVLSDWTTQTVILYIAGMTCSSCSSSIEGRISQMGGVRAIAVSVSDGTGTVTFDPKLTEVELLRAAIEEMGFEASLQEFANTSQKGESSSGLHSPNLTRKKTVENGVRPQATPGPEVKAHKCFIGVTGMTCASCVATIERNLRRHQGVAAVFVSLMAGKAEVKYDPDVISAAEVAKLIDDLGFRATLMEDAAKTEGKLDLRITGMTCASCVHKIESKLSSTYGVVAASVSLATNKAQVQYDPEVVGARDVVAIIQDLGFQAELEKTGLKHNLDHSEEIQQWKNSFILSLVFGLPVMGLMIYMMVMDSQNHDHGGSMPEDQNLVPGLSLLNLAFFLLCTPVQIFGGRYFYIQAYRSLKHRTANMDVLIVLATSIAYIYSCVVLVVAMVEQADQSPITFFDTPPMLFVFIALGRWLEHIAKSKTSEALAKLMSLQASDATVVTLGPDNSIISEEQVVLDLVQRGDIIKVLPGGKFPIDGKVIEGSSMADESFITGEPMPVSKKVGSLVMAGSINAHGGLLVEATHVGGDTTLSQIVRLVEEAQMSKAPIQKFADRLGGFFVPFILSVSLLTLAAWLVVGFSDFNIVKQNFPGYNQNISRPEVIVRFAFQASITVLSIACPCSLGLATPTAVMVGTGVGAQNGILIKGGEPLEMAHKIQAVMFDKTGTITNGVPKVTRVLVLWEMARLPLRKILALVGTAEASSEHPLGLAVVAHCRQELGSDILGYCQDFQAVPGCGISCRVTNVEHLLLQQGATTDDSSVAAEHPTPVESSSYSVLIGNREWMRRNGHHIEADVDAAMASHEAKGQTAVLVAIDGMLCAMLAIADTVKAESALAVQTLSSMGIQVVMITGDNRRTAKAIAAQVGIRKVFAEVLPSHKVAKVQELQEEGLRVAMVGDGVNDSPALARADVGIAIGTGTDVAIEAADIVLIRNDLLDVVASIELSKKTVRRIRINFVFALIYNFLGIPIAAGVFMPVGLVLQPWMGSAAMAASSVSVVLSSLLLKMYRKTSAEFYEAQARSHMRSLRSSQISTHLGGLDSSQPYPTPPGQRRDQPADAMSATSSRVPHNDQQDRRSLLECYTADEVTV</sequence>
<dbReference type="SUPFAM" id="SSF50978">
    <property type="entry name" value="WD40 repeat-like"/>
    <property type="match status" value="1"/>
</dbReference>
<dbReference type="CDD" id="cd02094">
    <property type="entry name" value="P-type_ATPase_Cu-like"/>
    <property type="match status" value="1"/>
</dbReference>
<gene>
    <name evidence="33" type="ORF">D4764_03G0007860</name>
</gene>
<keyword evidence="21" id="KW-0406">Ion transport</keyword>
<dbReference type="InterPro" id="IPR036412">
    <property type="entry name" value="HAD-like_sf"/>
</dbReference>
<keyword evidence="11" id="KW-0479">Metal-binding</keyword>
<keyword evidence="12" id="KW-0677">Repeat</keyword>
<dbReference type="InterPro" id="IPR036322">
    <property type="entry name" value="WD40_repeat_dom_sf"/>
</dbReference>
<evidence type="ECO:0000256" key="12">
    <source>
        <dbReference type="ARBA" id="ARBA00022737"/>
    </source>
</evidence>
<evidence type="ECO:0000256" key="20">
    <source>
        <dbReference type="ARBA" id="ARBA00023015"/>
    </source>
</evidence>
<evidence type="ECO:0000256" key="24">
    <source>
        <dbReference type="ARBA" id="ARBA00023242"/>
    </source>
</evidence>
<feature type="region of interest" description="Disordered" evidence="30">
    <location>
        <begin position="520"/>
        <end position="540"/>
    </location>
</feature>
<dbReference type="InterPro" id="IPR019775">
    <property type="entry name" value="WD40_repeat_CS"/>
</dbReference>
<dbReference type="PROSITE" id="PS50846">
    <property type="entry name" value="HMA_2"/>
    <property type="match status" value="4"/>
</dbReference>
<dbReference type="FunFam" id="3.40.50.1000:FF:000092">
    <property type="entry name" value="copper-transporting ATPase 1 isoform X2"/>
    <property type="match status" value="1"/>
</dbReference>
<dbReference type="Gene3D" id="3.40.50.1000">
    <property type="entry name" value="HAD superfamily/HAD-like"/>
    <property type="match status" value="1"/>
</dbReference>
<evidence type="ECO:0000256" key="28">
    <source>
        <dbReference type="ARBA" id="ARBA00083608"/>
    </source>
</evidence>
<keyword evidence="10 31" id="KW-0812">Transmembrane</keyword>
<dbReference type="PRINTS" id="PR00119">
    <property type="entry name" value="CATATPASE"/>
</dbReference>
<evidence type="ECO:0000256" key="13">
    <source>
        <dbReference type="ARBA" id="ARBA00022741"/>
    </source>
</evidence>
<feature type="compositionally biased region" description="Polar residues" evidence="30">
    <location>
        <begin position="756"/>
        <end position="770"/>
    </location>
</feature>
<dbReference type="InterPro" id="IPR023298">
    <property type="entry name" value="ATPase_P-typ_TM_dom_sf"/>
</dbReference>
<feature type="repeat" description="WD" evidence="29">
    <location>
        <begin position="187"/>
        <end position="229"/>
    </location>
</feature>
<evidence type="ECO:0000256" key="16">
    <source>
        <dbReference type="ARBA" id="ARBA00022842"/>
    </source>
</evidence>
<dbReference type="PROSITE" id="PS50294">
    <property type="entry name" value="WD_REPEATS_REGION"/>
    <property type="match status" value="2"/>
</dbReference>
<dbReference type="InterPro" id="IPR036163">
    <property type="entry name" value="HMA_dom_sf"/>
</dbReference>
<dbReference type="FunFam" id="3.30.70.100:FF:000001">
    <property type="entry name" value="ATPase copper transporting beta"/>
    <property type="match status" value="4"/>
</dbReference>
<feature type="transmembrane region" description="Helical" evidence="31">
    <location>
        <begin position="1227"/>
        <end position="1249"/>
    </location>
</feature>
<evidence type="ECO:0000256" key="6">
    <source>
        <dbReference type="ARBA" id="ARBA00012517"/>
    </source>
</evidence>
<evidence type="ECO:0000256" key="8">
    <source>
        <dbReference type="ARBA" id="ARBA00022491"/>
    </source>
</evidence>
<dbReference type="InterPro" id="IPR001757">
    <property type="entry name" value="P_typ_ATPase"/>
</dbReference>
<feature type="compositionally biased region" description="Polar residues" evidence="30">
    <location>
        <begin position="46"/>
        <end position="62"/>
    </location>
</feature>
<dbReference type="SMART" id="SM00320">
    <property type="entry name" value="WD40"/>
    <property type="match status" value="4"/>
</dbReference>
<dbReference type="GO" id="GO:0043682">
    <property type="term" value="F:P-type divalent copper transporter activity"/>
    <property type="evidence" value="ECO:0007669"/>
    <property type="project" value="TreeGrafter"/>
</dbReference>
<dbReference type="GO" id="GO:0005770">
    <property type="term" value="C:late endosome"/>
    <property type="evidence" value="ECO:0007669"/>
    <property type="project" value="UniProtKB-SubCell"/>
</dbReference>
<dbReference type="GO" id="GO:0005886">
    <property type="term" value="C:plasma membrane"/>
    <property type="evidence" value="ECO:0007669"/>
    <property type="project" value="TreeGrafter"/>
</dbReference>
<keyword evidence="9 29" id="KW-0853">WD repeat</keyword>
<evidence type="ECO:0000256" key="1">
    <source>
        <dbReference type="ARBA" id="ARBA00004123"/>
    </source>
</evidence>
<feature type="region of interest" description="Disordered" evidence="30">
    <location>
        <begin position="1707"/>
        <end position="1746"/>
    </location>
</feature>
<feature type="transmembrane region" description="Helical" evidence="31">
    <location>
        <begin position="1038"/>
        <end position="1060"/>
    </location>
</feature>
<keyword evidence="23" id="KW-0804">Transcription</keyword>
<dbReference type="InterPro" id="IPR017969">
    <property type="entry name" value="Heavy-metal-associated_CS"/>
</dbReference>
<dbReference type="PANTHER" id="PTHR43520">
    <property type="entry name" value="ATP7, ISOFORM B"/>
    <property type="match status" value="1"/>
</dbReference>
<evidence type="ECO:0000256" key="11">
    <source>
        <dbReference type="ARBA" id="ARBA00022723"/>
    </source>
</evidence>
<dbReference type="GO" id="GO:0016887">
    <property type="term" value="F:ATP hydrolysis activity"/>
    <property type="evidence" value="ECO:0007669"/>
    <property type="project" value="InterPro"/>
</dbReference>
<comment type="subcellular location">
    <subcellularLocation>
        <location evidence="2">Golgi apparatus</location>
        <location evidence="2">trans-Golgi network membrane</location>
        <topology evidence="2">Multi-pass membrane protein</topology>
    </subcellularLocation>
    <subcellularLocation>
        <location evidence="3">Late endosome</location>
    </subcellularLocation>
    <subcellularLocation>
        <location evidence="1">Nucleus</location>
    </subcellularLocation>
</comment>
<feature type="transmembrane region" description="Helical" evidence="31">
    <location>
        <begin position="1277"/>
        <end position="1297"/>
    </location>
</feature>
<evidence type="ECO:0000256" key="7">
    <source>
        <dbReference type="ARBA" id="ARBA00022448"/>
    </source>
</evidence>
<evidence type="ECO:0000256" key="29">
    <source>
        <dbReference type="PROSITE-ProRule" id="PRU00221"/>
    </source>
</evidence>
<evidence type="ECO:0000256" key="14">
    <source>
        <dbReference type="ARBA" id="ARBA00022796"/>
    </source>
</evidence>
<evidence type="ECO:0000256" key="2">
    <source>
        <dbReference type="ARBA" id="ARBA00004166"/>
    </source>
</evidence>
<dbReference type="FunFam" id="2.130.10.10:FF:000056">
    <property type="entry name" value="Polycomb protein eed"/>
    <property type="match status" value="1"/>
</dbReference>
<dbReference type="InterPro" id="IPR059000">
    <property type="entry name" value="ATPase_P-type_domA"/>
</dbReference>
<dbReference type="PRINTS" id="PR00942">
    <property type="entry name" value="CUATPASEI"/>
</dbReference>
<dbReference type="SUPFAM" id="SSF55008">
    <property type="entry name" value="HMA, heavy metal-associated domain"/>
    <property type="match status" value="4"/>
</dbReference>
<feature type="transmembrane region" description="Helical" evidence="31">
    <location>
        <begin position="958"/>
        <end position="977"/>
    </location>
</feature>
<keyword evidence="20" id="KW-0805">Transcription regulation</keyword>
<keyword evidence="19" id="KW-0186">Copper</keyword>
<protein>
    <recommendedName>
        <fullName evidence="27">Copper-transporting ATPase 2</fullName>
        <ecNumber evidence="6">7.2.2.8</ecNumber>
    </recommendedName>
    <alternativeName>
        <fullName evidence="28">Copper pump 2</fullName>
    </alternativeName>
</protein>
<keyword evidence="24" id="KW-0539">Nucleus</keyword>
<dbReference type="GO" id="GO:0005802">
    <property type="term" value="C:trans-Golgi network"/>
    <property type="evidence" value="ECO:0007669"/>
    <property type="project" value="TreeGrafter"/>
</dbReference>
<dbReference type="PROSITE" id="PS01047">
    <property type="entry name" value="HMA_1"/>
    <property type="match status" value="3"/>
</dbReference>
<dbReference type="PROSITE" id="PS00154">
    <property type="entry name" value="ATPASE_E1_E2"/>
    <property type="match status" value="1"/>
</dbReference>
<evidence type="ECO:0000256" key="30">
    <source>
        <dbReference type="SAM" id="MobiDB-lite"/>
    </source>
</evidence>
<dbReference type="Proteomes" id="UP000324091">
    <property type="component" value="Chromosome 3"/>
</dbReference>
<evidence type="ECO:0000256" key="5">
    <source>
        <dbReference type="ARBA" id="ARBA00008075"/>
    </source>
</evidence>
<comment type="similarity">
    <text evidence="5">Belongs to the WD repeat ESC family.</text>
</comment>
<dbReference type="GO" id="GO:0005507">
    <property type="term" value="F:copper ion binding"/>
    <property type="evidence" value="ECO:0007669"/>
    <property type="project" value="InterPro"/>
</dbReference>
<keyword evidence="13" id="KW-0547">Nucleotide-binding</keyword>
<keyword evidence="15" id="KW-0067">ATP-binding</keyword>
<dbReference type="GO" id="GO:0005634">
    <property type="term" value="C:nucleus"/>
    <property type="evidence" value="ECO:0007669"/>
    <property type="project" value="UniProtKB-SubCell"/>
</dbReference>
<keyword evidence="14" id="KW-0187">Copper transport</keyword>
<dbReference type="EMBL" id="RHFK02000016">
    <property type="protein sequence ID" value="TWW63778.1"/>
    <property type="molecule type" value="Genomic_DNA"/>
</dbReference>
<dbReference type="PROSITE" id="PS00678">
    <property type="entry name" value="WD_REPEATS_1"/>
    <property type="match status" value="1"/>
</dbReference>
<dbReference type="Gene3D" id="3.40.1110.10">
    <property type="entry name" value="Calcium-transporting ATPase, cytoplasmic domain N"/>
    <property type="match status" value="1"/>
</dbReference>
<feature type="region of interest" description="Disordered" evidence="30">
    <location>
        <begin position="1"/>
        <end position="73"/>
    </location>
</feature>
<keyword evidence="17" id="KW-1278">Translocase</keyword>
<dbReference type="GO" id="GO:0005524">
    <property type="term" value="F:ATP binding"/>
    <property type="evidence" value="ECO:0007669"/>
    <property type="project" value="UniProtKB-KW"/>
</dbReference>
<feature type="transmembrane region" description="Helical" evidence="31">
    <location>
        <begin position="1626"/>
        <end position="1648"/>
    </location>
</feature>
<dbReference type="NCBIfam" id="TIGR01494">
    <property type="entry name" value="ATPase_P-type"/>
    <property type="match status" value="1"/>
</dbReference>
<dbReference type="InterPro" id="IPR006122">
    <property type="entry name" value="HMA_Cu_ion-bd"/>
</dbReference>
<dbReference type="Gene3D" id="3.30.70.100">
    <property type="match status" value="4"/>
</dbReference>
<evidence type="ECO:0000256" key="23">
    <source>
        <dbReference type="ARBA" id="ARBA00023163"/>
    </source>
</evidence>
<feature type="domain" description="HMA" evidence="32">
    <location>
        <begin position="869"/>
        <end position="935"/>
    </location>
</feature>
<reference evidence="33 34" key="1">
    <citation type="submission" date="2019-04" db="EMBL/GenBank/DDBJ databases">
        <title>Chromosome genome assembly for Takifugu flavidus.</title>
        <authorList>
            <person name="Xiao S."/>
        </authorList>
    </citation>
    <scope>NUCLEOTIDE SEQUENCE [LARGE SCALE GENOMIC DNA]</scope>
    <source>
        <strain evidence="33">HTHZ2018</strain>
        <tissue evidence="33">Muscle</tissue>
    </source>
</reference>
<dbReference type="Pfam" id="PF00702">
    <property type="entry name" value="Hydrolase"/>
    <property type="match status" value="1"/>
</dbReference>
<organism evidence="33 34">
    <name type="scientific">Takifugu flavidus</name>
    <name type="common">sansaifugu</name>
    <dbReference type="NCBI Taxonomy" id="433684"/>
    <lineage>
        <taxon>Eukaryota</taxon>
        <taxon>Metazoa</taxon>
        <taxon>Chordata</taxon>
        <taxon>Craniata</taxon>
        <taxon>Vertebrata</taxon>
        <taxon>Euteleostomi</taxon>
        <taxon>Actinopterygii</taxon>
        <taxon>Neopterygii</taxon>
        <taxon>Teleostei</taxon>
        <taxon>Neoteleostei</taxon>
        <taxon>Acanthomorphata</taxon>
        <taxon>Eupercaria</taxon>
        <taxon>Tetraodontiformes</taxon>
        <taxon>Tetradontoidea</taxon>
        <taxon>Tetraodontidae</taxon>
        <taxon>Takifugu</taxon>
    </lineage>
</organism>
<comment type="caution">
    <text evidence="33">The sequence shown here is derived from an EMBL/GenBank/DDBJ whole genome shotgun (WGS) entry which is preliminary data.</text>
</comment>
<dbReference type="GO" id="GO:0055070">
    <property type="term" value="P:copper ion homeostasis"/>
    <property type="evidence" value="ECO:0007669"/>
    <property type="project" value="TreeGrafter"/>
</dbReference>
<dbReference type="NCBIfam" id="TIGR01525">
    <property type="entry name" value="ATPase-IB_hvy"/>
    <property type="match status" value="1"/>
</dbReference>
<feature type="transmembrane region" description="Helical" evidence="31">
    <location>
        <begin position="1066"/>
        <end position="1087"/>
    </location>
</feature>
<dbReference type="PANTHER" id="PTHR43520:SF30">
    <property type="entry name" value="COPPER-TRANSPORTING ATPASE 2"/>
    <property type="match status" value="1"/>
</dbReference>
<feature type="transmembrane region" description="Helical" evidence="31">
    <location>
        <begin position="1654"/>
        <end position="1674"/>
    </location>
</feature>
<dbReference type="SUPFAM" id="SSF81665">
    <property type="entry name" value="Calcium ATPase, transmembrane domain M"/>
    <property type="match status" value="1"/>
</dbReference>
<evidence type="ECO:0000256" key="4">
    <source>
        <dbReference type="ARBA" id="ARBA00006024"/>
    </source>
</evidence>
<feature type="region of interest" description="Disordered" evidence="30">
    <location>
        <begin position="403"/>
        <end position="425"/>
    </location>
</feature>
<keyword evidence="8" id="KW-0678">Repressor</keyword>
<dbReference type="EC" id="7.2.2.8" evidence="6"/>
<dbReference type="FunFam" id="3.40.1110.10:FF:000015">
    <property type="entry name" value="ATPase copper transporting beta"/>
    <property type="match status" value="1"/>
</dbReference>
<evidence type="ECO:0000313" key="33">
    <source>
        <dbReference type="EMBL" id="TWW63778.1"/>
    </source>
</evidence>
<dbReference type="SUPFAM" id="SSF81653">
    <property type="entry name" value="Calcium ATPase, transduction domain A"/>
    <property type="match status" value="1"/>
</dbReference>
<dbReference type="SUPFAM" id="SSF56784">
    <property type="entry name" value="HAD-like"/>
    <property type="match status" value="1"/>
</dbReference>
<dbReference type="InterPro" id="IPR001680">
    <property type="entry name" value="WD40_rpt"/>
</dbReference>
<proteinExistence type="inferred from homology"/>
<dbReference type="SFLD" id="SFLDG00002">
    <property type="entry name" value="C1.7:_P-type_atpase_like"/>
    <property type="match status" value="1"/>
</dbReference>
<keyword evidence="7" id="KW-0813">Transport</keyword>
<dbReference type="CDD" id="cd00371">
    <property type="entry name" value="HMA"/>
    <property type="match status" value="4"/>
</dbReference>
<dbReference type="Gene3D" id="2.70.150.10">
    <property type="entry name" value="Calcium-transporting ATPase, cytoplasmic transduction domain A"/>
    <property type="match status" value="1"/>
</dbReference>
<evidence type="ECO:0000256" key="26">
    <source>
        <dbReference type="ARBA" id="ARBA00065683"/>
    </source>
</evidence>
<feature type="domain" description="HMA" evidence="32">
    <location>
        <begin position="682"/>
        <end position="748"/>
    </location>
</feature>
<evidence type="ECO:0000256" key="27">
    <source>
        <dbReference type="ARBA" id="ARBA00074947"/>
    </source>
</evidence>
<dbReference type="Gene3D" id="2.130.10.10">
    <property type="entry name" value="YVTN repeat-like/Quinoprotein amine dehydrogenase"/>
    <property type="match status" value="1"/>
</dbReference>
<evidence type="ECO:0000256" key="10">
    <source>
        <dbReference type="ARBA" id="ARBA00022692"/>
    </source>
</evidence>
<evidence type="ECO:0000256" key="22">
    <source>
        <dbReference type="ARBA" id="ARBA00023136"/>
    </source>
</evidence>
<feature type="domain" description="HMA" evidence="32">
    <location>
        <begin position="793"/>
        <end position="859"/>
    </location>
</feature>
<dbReference type="Pfam" id="PF00400">
    <property type="entry name" value="WD40"/>
    <property type="match status" value="2"/>
</dbReference>
<dbReference type="Pfam" id="PF00403">
    <property type="entry name" value="HMA"/>
    <property type="match status" value="4"/>
</dbReference>
<dbReference type="InterPro" id="IPR023214">
    <property type="entry name" value="HAD_sf"/>
</dbReference>
<feature type="transmembrane region" description="Helical" evidence="31">
    <location>
        <begin position="997"/>
        <end position="1017"/>
    </location>
</feature>
<dbReference type="SFLD" id="SFLDF00027">
    <property type="entry name" value="p-type_atpase"/>
    <property type="match status" value="1"/>
</dbReference>
<dbReference type="NCBIfam" id="TIGR00003">
    <property type="entry name" value="copper ion binding protein"/>
    <property type="match status" value="4"/>
</dbReference>
<dbReference type="InterPro" id="IPR044492">
    <property type="entry name" value="P_typ_ATPase_HD_dom"/>
</dbReference>
<evidence type="ECO:0000256" key="25">
    <source>
        <dbReference type="ARBA" id="ARBA00049289"/>
    </source>
</evidence>
<evidence type="ECO:0000256" key="9">
    <source>
        <dbReference type="ARBA" id="ARBA00022574"/>
    </source>
</evidence>
<dbReference type="FunFam" id="3.40.50.1000:FF:000144">
    <property type="entry name" value="copper-transporting ATPase 1 isoform X2"/>
    <property type="match status" value="1"/>
</dbReference>
<feature type="region of interest" description="Disordered" evidence="30">
    <location>
        <begin position="756"/>
        <end position="785"/>
    </location>
</feature>
<keyword evidence="16" id="KW-0460">Magnesium</keyword>
<dbReference type="InterPro" id="IPR008250">
    <property type="entry name" value="ATPase_P-typ_transduc_dom_A_sf"/>
</dbReference>
<evidence type="ECO:0000256" key="31">
    <source>
        <dbReference type="SAM" id="Phobius"/>
    </source>
</evidence>
<dbReference type="Pfam" id="PF00122">
    <property type="entry name" value="E1-E2_ATPase"/>
    <property type="match status" value="1"/>
</dbReference>
<evidence type="ECO:0000256" key="15">
    <source>
        <dbReference type="ARBA" id="ARBA00022840"/>
    </source>
</evidence>
<comment type="similarity">
    <text evidence="4">Belongs to the cation transport ATPase (P-type) (TC 3.A.3) family. Type IB subfamily.</text>
</comment>
<comment type="catalytic activity">
    <reaction evidence="25">
        <text>Cu(+)(in) + ATP + H2O = Cu(+)(out) + ADP + phosphate + H(+)</text>
        <dbReference type="Rhea" id="RHEA:25792"/>
        <dbReference type="ChEBI" id="CHEBI:15377"/>
        <dbReference type="ChEBI" id="CHEBI:15378"/>
        <dbReference type="ChEBI" id="CHEBI:30616"/>
        <dbReference type="ChEBI" id="CHEBI:43474"/>
        <dbReference type="ChEBI" id="CHEBI:49552"/>
        <dbReference type="ChEBI" id="CHEBI:456216"/>
        <dbReference type="EC" id="7.2.2.8"/>
    </reaction>
</comment>
<dbReference type="InterPro" id="IPR018303">
    <property type="entry name" value="ATPase_P-typ_P_site"/>
</dbReference>
<dbReference type="InterPro" id="IPR015943">
    <property type="entry name" value="WD40/YVTN_repeat-like_dom_sf"/>
</dbReference>
<dbReference type="SFLD" id="SFLDS00003">
    <property type="entry name" value="Haloacid_Dehalogenase"/>
    <property type="match status" value="1"/>
</dbReference>
<dbReference type="FunFam" id="2.70.150.10:FF:000002">
    <property type="entry name" value="Copper-transporting ATPase 1, putative"/>
    <property type="match status" value="1"/>
</dbReference>
<keyword evidence="22 31" id="KW-0472">Membrane</keyword>
<evidence type="ECO:0000259" key="32">
    <source>
        <dbReference type="PROSITE" id="PS50846"/>
    </source>
</evidence>
<name>A0A5C6NAD1_9TELE</name>
<dbReference type="InterPro" id="IPR027256">
    <property type="entry name" value="P-typ_ATPase_IB"/>
</dbReference>
<feature type="domain" description="HMA" evidence="32">
    <location>
        <begin position="596"/>
        <end position="662"/>
    </location>
</feature>
<keyword evidence="18 31" id="KW-1133">Transmembrane helix</keyword>
<evidence type="ECO:0000313" key="34">
    <source>
        <dbReference type="Proteomes" id="UP000324091"/>
    </source>
</evidence>
<feature type="compositionally biased region" description="Basic and acidic residues" evidence="30">
    <location>
        <begin position="1737"/>
        <end position="1746"/>
    </location>
</feature>
<accession>A0A5C6NAD1</accession>
<evidence type="ECO:0000256" key="21">
    <source>
        <dbReference type="ARBA" id="ARBA00023065"/>
    </source>
</evidence>
<keyword evidence="34" id="KW-1185">Reference proteome</keyword>
<dbReference type="GO" id="GO:0015677">
    <property type="term" value="P:copper ion import"/>
    <property type="evidence" value="ECO:0007669"/>
    <property type="project" value="TreeGrafter"/>
</dbReference>
<dbReference type="GO" id="GO:0140581">
    <property type="term" value="F:P-type monovalent copper transporter activity"/>
    <property type="evidence" value="ECO:0007669"/>
    <property type="project" value="UniProtKB-EC"/>
</dbReference>
<dbReference type="InterPro" id="IPR023299">
    <property type="entry name" value="ATPase_P-typ_cyto_dom_N"/>
</dbReference>
<feature type="repeat" description="WD" evidence="29">
    <location>
        <begin position="233"/>
        <end position="274"/>
    </location>
</feature>